<evidence type="ECO:0000256" key="1">
    <source>
        <dbReference type="ARBA" id="ARBA00010838"/>
    </source>
</evidence>
<dbReference type="EMBL" id="CM009293">
    <property type="protein sequence ID" value="RQO89218.1"/>
    <property type="molecule type" value="Genomic_DNA"/>
</dbReference>
<name>A0A3N7G5T7_POPTR</name>
<protein>
    <recommendedName>
        <fullName evidence="5">Glycoside hydrolase</fullName>
    </recommendedName>
</protein>
<gene>
    <name evidence="3" type="ORF">POPTR_004G110650</name>
</gene>
<proteinExistence type="inferred from homology"/>
<dbReference type="GO" id="GO:0005975">
    <property type="term" value="P:carbohydrate metabolic process"/>
    <property type="evidence" value="ECO:0007669"/>
    <property type="project" value="InterPro"/>
</dbReference>
<dbReference type="AlphaFoldDB" id="A0A3N7G5T7"/>
<dbReference type="Gene3D" id="3.20.20.80">
    <property type="entry name" value="Glycosidases"/>
    <property type="match status" value="1"/>
</dbReference>
<organism evidence="3 4">
    <name type="scientific">Populus trichocarpa</name>
    <name type="common">Western balsam poplar</name>
    <name type="synonym">Populus balsamifera subsp. trichocarpa</name>
    <dbReference type="NCBI Taxonomy" id="3694"/>
    <lineage>
        <taxon>Eukaryota</taxon>
        <taxon>Viridiplantae</taxon>
        <taxon>Streptophyta</taxon>
        <taxon>Embryophyta</taxon>
        <taxon>Tracheophyta</taxon>
        <taxon>Spermatophyta</taxon>
        <taxon>Magnoliopsida</taxon>
        <taxon>eudicotyledons</taxon>
        <taxon>Gunneridae</taxon>
        <taxon>Pentapetalae</taxon>
        <taxon>rosids</taxon>
        <taxon>fabids</taxon>
        <taxon>Malpighiales</taxon>
        <taxon>Salicaceae</taxon>
        <taxon>Saliceae</taxon>
        <taxon>Populus</taxon>
    </lineage>
</organism>
<dbReference type="Proteomes" id="UP000006729">
    <property type="component" value="Chromosome 4"/>
</dbReference>
<reference evidence="3 4" key="1">
    <citation type="journal article" date="2006" name="Science">
        <title>The genome of black cottonwood, Populus trichocarpa (Torr. &amp; Gray).</title>
        <authorList>
            <person name="Tuskan G.A."/>
            <person name="Difazio S."/>
            <person name="Jansson S."/>
            <person name="Bohlmann J."/>
            <person name="Grigoriev I."/>
            <person name="Hellsten U."/>
            <person name="Putnam N."/>
            <person name="Ralph S."/>
            <person name="Rombauts S."/>
            <person name="Salamov A."/>
            <person name="Schein J."/>
            <person name="Sterck L."/>
            <person name="Aerts A."/>
            <person name="Bhalerao R.R."/>
            <person name="Bhalerao R.P."/>
            <person name="Blaudez D."/>
            <person name="Boerjan W."/>
            <person name="Brun A."/>
            <person name="Brunner A."/>
            <person name="Busov V."/>
            <person name="Campbell M."/>
            <person name="Carlson J."/>
            <person name="Chalot M."/>
            <person name="Chapman J."/>
            <person name="Chen G.L."/>
            <person name="Cooper D."/>
            <person name="Coutinho P.M."/>
            <person name="Couturier J."/>
            <person name="Covert S."/>
            <person name="Cronk Q."/>
            <person name="Cunningham R."/>
            <person name="Davis J."/>
            <person name="Degroeve S."/>
            <person name="Dejardin A."/>
            <person name="Depamphilis C."/>
            <person name="Detter J."/>
            <person name="Dirks B."/>
            <person name="Dubchak I."/>
            <person name="Duplessis S."/>
            <person name="Ehlting J."/>
            <person name="Ellis B."/>
            <person name="Gendler K."/>
            <person name="Goodstein D."/>
            <person name="Gribskov M."/>
            <person name="Grimwood J."/>
            <person name="Groover A."/>
            <person name="Gunter L."/>
            <person name="Hamberger B."/>
            <person name="Heinze B."/>
            <person name="Helariutta Y."/>
            <person name="Henrissat B."/>
            <person name="Holligan D."/>
            <person name="Holt R."/>
            <person name="Huang W."/>
            <person name="Islam-Faridi N."/>
            <person name="Jones S."/>
            <person name="Jones-Rhoades M."/>
            <person name="Jorgensen R."/>
            <person name="Joshi C."/>
            <person name="Kangasjarvi J."/>
            <person name="Karlsson J."/>
            <person name="Kelleher C."/>
            <person name="Kirkpatrick R."/>
            <person name="Kirst M."/>
            <person name="Kohler A."/>
            <person name="Kalluri U."/>
            <person name="Larimer F."/>
            <person name="Leebens-Mack J."/>
            <person name="Leple J.C."/>
            <person name="Locascio P."/>
            <person name="Lou Y."/>
            <person name="Lucas S."/>
            <person name="Martin F."/>
            <person name="Montanini B."/>
            <person name="Napoli C."/>
            <person name="Nelson D.R."/>
            <person name="Nelson C."/>
            <person name="Nieminen K."/>
            <person name="Nilsson O."/>
            <person name="Pereda V."/>
            <person name="Peter G."/>
            <person name="Philippe R."/>
            <person name="Pilate G."/>
            <person name="Poliakov A."/>
            <person name="Razumovskaya J."/>
            <person name="Richardson P."/>
            <person name="Rinaldi C."/>
            <person name="Ritland K."/>
            <person name="Rouze P."/>
            <person name="Ryaboy D."/>
            <person name="Schmutz J."/>
            <person name="Schrader J."/>
            <person name="Segerman B."/>
            <person name="Shin H."/>
            <person name="Siddiqui A."/>
            <person name="Sterky F."/>
            <person name="Terry A."/>
            <person name="Tsai C.J."/>
            <person name="Uberbacher E."/>
            <person name="Unneberg P."/>
            <person name="Vahala J."/>
            <person name="Wall K."/>
            <person name="Wessler S."/>
            <person name="Yang G."/>
            <person name="Yin T."/>
            <person name="Douglas C."/>
            <person name="Marra M."/>
            <person name="Sandberg G."/>
            <person name="Van de Peer Y."/>
            <person name="Rokhsar D."/>
        </authorList>
    </citation>
    <scope>NUCLEOTIDE SEQUENCE [LARGE SCALE GENOMIC DNA]</scope>
    <source>
        <strain evidence="4">cv. Nisqually</strain>
    </source>
</reference>
<evidence type="ECO:0000256" key="2">
    <source>
        <dbReference type="RuleBase" id="RU003690"/>
    </source>
</evidence>
<evidence type="ECO:0000313" key="4">
    <source>
        <dbReference type="Proteomes" id="UP000006729"/>
    </source>
</evidence>
<evidence type="ECO:0008006" key="5">
    <source>
        <dbReference type="Google" id="ProtNLM"/>
    </source>
</evidence>
<evidence type="ECO:0000313" key="3">
    <source>
        <dbReference type="EMBL" id="RQO89218.1"/>
    </source>
</evidence>
<dbReference type="InterPro" id="IPR017853">
    <property type="entry name" value="GH"/>
</dbReference>
<dbReference type="PANTHER" id="PTHR10353:SF267">
    <property type="entry name" value="BETA-GLUCOSIDASE"/>
    <property type="match status" value="1"/>
</dbReference>
<dbReference type="InterPro" id="IPR001360">
    <property type="entry name" value="Glyco_hydro_1"/>
</dbReference>
<keyword evidence="4" id="KW-1185">Reference proteome</keyword>
<dbReference type="STRING" id="3694.A0A3N7G5T7"/>
<dbReference type="GO" id="GO:0004553">
    <property type="term" value="F:hydrolase activity, hydrolyzing O-glycosyl compounds"/>
    <property type="evidence" value="ECO:0007669"/>
    <property type="project" value="InterPro"/>
</dbReference>
<dbReference type="PANTHER" id="PTHR10353">
    <property type="entry name" value="GLYCOSYL HYDROLASE"/>
    <property type="match status" value="1"/>
</dbReference>
<dbReference type="Pfam" id="PF00232">
    <property type="entry name" value="Glyco_hydro_1"/>
    <property type="match status" value="1"/>
</dbReference>
<dbReference type="SUPFAM" id="SSF51445">
    <property type="entry name" value="(Trans)glycosidases"/>
    <property type="match status" value="1"/>
</dbReference>
<accession>A0A3N7G5T7</accession>
<comment type="similarity">
    <text evidence="1 2">Belongs to the glycosyl hydrolase 1 family.</text>
</comment>
<dbReference type="InParanoid" id="A0A3N7G5T7"/>
<sequence length="140" mass="16091">MGSIDDFSRNSFPDDFVFGTSSSAYQYEGETNKHGRGPAIWDTFTVEHTERINDHSNGNVAVDFYHRYKEDVQRMKEMGMDAFRFSISWSRVLPHGRLSAGVNEEGIKFYNDLIDDLLKNGLQPYVTLLVLMLRDFLLGL</sequence>